<evidence type="ECO:0000256" key="2">
    <source>
        <dbReference type="ARBA" id="ARBA00022598"/>
    </source>
</evidence>
<comment type="caution">
    <text evidence="4">The sequence shown here is derived from an EMBL/GenBank/DDBJ whole genome shotgun (WGS) entry which is preliminary data.</text>
</comment>
<dbReference type="GO" id="GO:0006631">
    <property type="term" value="P:fatty acid metabolic process"/>
    <property type="evidence" value="ECO:0007669"/>
    <property type="project" value="TreeGrafter"/>
</dbReference>
<dbReference type="Gene3D" id="3.30.300.30">
    <property type="match status" value="1"/>
</dbReference>
<dbReference type="PROSITE" id="PS50075">
    <property type="entry name" value="CARRIER"/>
    <property type="match status" value="1"/>
</dbReference>
<dbReference type="Proteomes" id="UP001285354">
    <property type="component" value="Unassembled WGS sequence"/>
</dbReference>
<dbReference type="InterPro" id="IPR042099">
    <property type="entry name" value="ANL_N_sf"/>
</dbReference>
<dbReference type="Gene3D" id="3.40.50.12780">
    <property type="entry name" value="N-terminal domain of ligase-like"/>
    <property type="match status" value="1"/>
</dbReference>
<dbReference type="InterPro" id="IPR029058">
    <property type="entry name" value="AB_hydrolase_fold"/>
</dbReference>
<dbReference type="Gene3D" id="3.40.50.1820">
    <property type="entry name" value="alpha/beta hydrolase"/>
    <property type="match status" value="1"/>
</dbReference>
<sequence length="614" mass="67204">MHKTTAKDVFLNWTGLDHIANLIEIHLHAMSLGANQVHLSAAEVLGNLLGFLEKIDKHRISYTFAPNFFLGIVISTVLKLNQGIDLTVAGDEIAVKDELLFTASSQSLSLEIRSVVSKSPTPAAPFPAPPSKRLDLSCLQALISGGEANVAQTCTDLTNYLQNSEFCCLGEPIPGIEMRILRGDGSVAHRGEIGELQVSGAVLFPCYHINVKETNLAKTSDGWFKTGDSGTLDINGRLCLAGREKDLVIVNGINLHPQNIESALNAGNICGVTPSYTVVFGHRPIGSHTEVIIVVYLAAFEATNLAAHSGAQISVNSNLFELGASSVDLLTLKMHLQQRLGIETIPITSFFSFPILRDFASSISRMSPKSAPAAPTVAEYDPVVILNPNIGSTKTPIWFIHPGMGEILIFLNLSRHITDRPVYTLRARGFDTSLYPCYTSIPEMISSYLSSIKRLQPHGPYALTYGSYECVMTVAFFLGLMGEREAYAGLVEMSNLSRDELLDEIVNGAPAGRMTELGLTREKVGAWAELAYRLKVVAWDYDPEGVVKAMDVFYTAPLVGLVQWRRDFIGKWDEFVETEVKYHVVSGTHRTIISPPFLVGFWKVFQSAMEARGL</sequence>
<dbReference type="EMBL" id="JAUBYV010000002">
    <property type="protein sequence ID" value="KAK2628695.1"/>
    <property type="molecule type" value="Genomic_DNA"/>
</dbReference>
<evidence type="ECO:0000259" key="3">
    <source>
        <dbReference type="PROSITE" id="PS50075"/>
    </source>
</evidence>
<dbReference type="SUPFAM" id="SSF47336">
    <property type="entry name" value="ACP-like"/>
    <property type="match status" value="1"/>
</dbReference>
<comment type="similarity">
    <text evidence="1">Belongs to the ATP-dependent AMP-binding enzyme family.</text>
</comment>
<dbReference type="AlphaFoldDB" id="A0AAD9WES8"/>
<dbReference type="SUPFAM" id="SSF53474">
    <property type="entry name" value="alpha/beta-Hydrolases"/>
    <property type="match status" value="1"/>
</dbReference>
<dbReference type="Pfam" id="PF00975">
    <property type="entry name" value="Thioesterase"/>
    <property type="match status" value="1"/>
</dbReference>
<dbReference type="InterPro" id="IPR045851">
    <property type="entry name" value="AMP-bd_C_sf"/>
</dbReference>
<dbReference type="Pfam" id="PF00550">
    <property type="entry name" value="PP-binding"/>
    <property type="match status" value="1"/>
</dbReference>
<feature type="domain" description="Carrier" evidence="3">
    <location>
        <begin position="287"/>
        <end position="367"/>
    </location>
</feature>
<dbReference type="InterPro" id="IPR009081">
    <property type="entry name" value="PP-bd_ACP"/>
</dbReference>
<name>A0AAD9WES8_9HELO</name>
<proteinExistence type="inferred from homology"/>
<evidence type="ECO:0000313" key="5">
    <source>
        <dbReference type="Proteomes" id="UP001285354"/>
    </source>
</evidence>
<organism evidence="4 5">
    <name type="scientific">Diplocarpon rosae</name>
    <dbReference type="NCBI Taxonomy" id="946125"/>
    <lineage>
        <taxon>Eukaryota</taxon>
        <taxon>Fungi</taxon>
        <taxon>Dikarya</taxon>
        <taxon>Ascomycota</taxon>
        <taxon>Pezizomycotina</taxon>
        <taxon>Leotiomycetes</taxon>
        <taxon>Helotiales</taxon>
        <taxon>Drepanopezizaceae</taxon>
        <taxon>Diplocarpon</taxon>
    </lineage>
</organism>
<dbReference type="PANTHER" id="PTHR43201:SF5">
    <property type="entry name" value="MEDIUM-CHAIN ACYL-COA LIGASE ACSF2, MITOCHONDRIAL"/>
    <property type="match status" value="1"/>
</dbReference>
<accession>A0AAD9WES8</accession>
<dbReference type="InterPro" id="IPR036736">
    <property type="entry name" value="ACP-like_sf"/>
</dbReference>
<dbReference type="SUPFAM" id="SSF56801">
    <property type="entry name" value="Acetyl-CoA synthetase-like"/>
    <property type="match status" value="1"/>
</dbReference>
<dbReference type="GO" id="GO:0031956">
    <property type="term" value="F:medium-chain fatty acid-CoA ligase activity"/>
    <property type="evidence" value="ECO:0007669"/>
    <property type="project" value="TreeGrafter"/>
</dbReference>
<reference evidence="4" key="1">
    <citation type="submission" date="2023-06" db="EMBL/GenBank/DDBJ databases">
        <title>Draft genome of Marssonina rosae.</title>
        <authorList>
            <person name="Cheng Q."/>
        </authorList>
    </citation>
    <scope>NUCLEOTIDE SEQUENCE</scope>
    <source>
        <strain evidence="4">R4</strain>
    </source>
</reference>
<dbReference type="InterPro" id="IPR001031">
    <property type="entry name" value="Thioesterase"/>
</dbReference>
<evidence type="ECO:0000256" key="1">
    <source>
        <dbReference type="ARBA" id="ARBA00006432"/>
    </source>
</evidence>
<keyword evidence="5" id="KW-1185">Reference proteome</keyword>
<evidence type="ECO:0000313" key="4">
    <source>
        <dbReference type="EMBL" id="KAK2628695.1"/>
    </source>
</evidence>
<keyword evidence="2" id="KW-0436">Ligase</keyword>
<protein>
    <recommendedName>
        <fullName evidence="3">Carrier domain-containing protein</fullName>
    </recommendedName>
</protein>
<dbReference type="PANTHER" id="PTHR43201">
    <property type="entry name" value="ACYL-COA SYNTHETASE"/>
    <property type="match status" value="1"/>
</dbReference>
<gene>
    <name evidence="4" type="ORF">QTJ16_001798</name>
</gene>